<dbReference type="AlphaFoldDB" id="A0A6P8D8R6"/>
<dbReference type="InterPro" id="IPR036345">
    <property type="entry name" value="ExoRNase_PH_dom2_sf"/>
</dbReference>
<dbReference type="GO" id="GO:0000175">
    <property type="term" value="F:3'-5'-RNA exonuclease activity"/>
    <property type="evidence" value="ECO:0007669"/>
    <property type="project" value="TreeGrafter"/>
</dbReference>
<evidence type="ECO:0000313" key="10">
    <source>
        <dbReference type="RefSeq" id="XP_031390919.1"/>
    </source>
</evidence>
<dbReference type="RefSeq" id="XP_031390919.1">
    <property type="nucleotide sequence ID" value="XM_031535059.1"/>
</dbReference>
<sequence length="356" mass="39492">MLSAQKSWARFLKRYSVTRRGCCRSSSSNKGSKRGSASGHSEDGGKNSSSLSSYNETYNKLNNLDFTTVGHDTLAERAHLAVLPPEEDFLCTVHVNSKLMASDGSTSTDLGDHLGDMDFKIAGTRKGITAIQLDIKPAGIPSDMICQCLEPACEGRLQIIDHMEREISAPSTQDDRNPPRLGAQMLGSAEAPSMVTENQSIIDKVSRKRAFIIGVSYVFNDQFSELYGTINDANHIRNLLINDLSFPPSSIRLLTDNDLDSYQRPTRQNIIMGMRWLVEGAKSGDLLFFHFSGHGDLFEIFGSHLVDEEAIQSSLMNRIMVNPLPIGVKLFMTIDCCRAVTAMNLPFQYQMKRRGK</sequence>
<dbReference type="GO" id="GO:0003723">
    <property type="term" value="F:RNA binding"/>
    <property type="evidence" value="ECO:0007669"/>
    <property type="project" value="InterPro"/>
</dbReference>
<reference evidence="3" key="1">
    <citation type="journal article" date="2020" name="Plant Biotechnol. J.">
        <title>The pomegranate (Punica granatum L.) draft genome dissects genetic divergence between soft- and hard-seeded cultivars.</title>
        <authorList>
            <person name="Luo X."/>
            <person name="Li H."/>
            <person name="Wu Z."/>
            <person name="Yao W."/>
            <person name="Zhao P."/>
            <person name="Cao D."/>
            <person name="Yu H."/>
            <person name="Li K."/>
            <person name="Poudel K."/>
            <person name="Zhao D."/>
            <person name="Zhang F."/>
            <person name="Xia X."/>
            <person name="Chen L."/>
            <person name="Wang Q."/>
            <person name="Jing D."/>
            <person name="Cao S."/>
        </authorList>
    </citation>
    <scope>NUCLEOTIDE SEQUENCE [LARGE SCALE GENOMIC DNA]</scope>
</reference>
<evidence type="ECO:0000313" key="8">
    <source>
        <dbReference type="RefSeq" id="XP_031390917.1"/>
    </source>
</evidence>
<evidence type="ECO:0000313" key="5">
    <source>
        <dbReference type="RefSeq" id="XP_031390914.1"/>
    </source>
</evidence>
<evidence type="ECO:0000313" key="3">
    <source>
        <dbReference type="Proteomes" id="UP000515151"/>
    </source>
</evidence>
<feature type="region of interest" description="Disordered" evidence="1">
    <location>
        <begin position="22"/>
        <end position="52"/>
    </location>
</feature>
<dbReference type="GO" id="GO:0004654">
    <property type="term" value="F:polyribonucleotide nucleotidyltransferase activity"/>
    <property type="evidence" value="ECO:0007669"/>
    <property type="project" value="InterPro"/>
</dbReference>
<dbReference type="OrthoDB" id="437922at2759"/>
<dbReference type="InterPro" id="IPR011600">
    <property type="entry name" value="Pept_C14_caspase"/>
</dbReference>
<keyword evidence="3" id="KW-1185">Reference proteome</keyword>
<name>A0A6P8D8R6_PUNGR</name>
<dbReference type="GO" id="GO:0000958">
    <property type="term" value="P:mitochondrial mRNA catabolic process"/>
    <property type="evidence" value="ECO:0007669"/>
    <property type="project" value="TreeGrafter"/>
</dbReference>
<evidence type="ECO:0000313" key="9">
    <source>
        <dbReference type="RefSeq" id="XP_031390918.1"/>
    </source>
</evidence>
<dbReference type="RefSeq" id="XP_031390915.1">
    <property type="nucleotide sequence ID" value="XM_031535055.1"/>
</dbReference>
<evidence type="ECO:0000313" key="7">
    <source>
        <dbReference type="RefSeq" id="XP_031390916.1"/>
    </source>
</evidence>
<dbReference type="InterPro" id="IPR029030">
    <property type="entry name" value="Caspase-like_dom_sf"/>
</dbReference>
<feature type="compositionally biased region" description="Low complexity" evidence="1">
    <location>
        <begin position="22"/>
        <end position="39"/>
    </location>
</feature>
<organism evidence="3 5">
    <name type="scientific">Punica granatum</name>
    <name type="common">Pomegranate</name>
    <dbReference type="NCBI Taxonomy" id="22663"/>
    <lineage>
        <taxon>Eukaryota</taxon>
        <taxon>Viridiplantae</taxon>
        <taxon>Streptophyta</taxon>
        <taxon>Embryophyta</taxon>
        <taxon>Tracheophyta</taxon>
        <taxon>Spermatophyta</taxon>
        <taxon>Magnoliopsida</taxon>
        <taxon>eudicotyledons</taxon>
        <taxon>Gunneridae</taxon>
        <taxon>Pentapetalae</taxon>
        <taxon>rosids</taxon>
        <taxon>malvids</taxon>
        <taxon>Myrtales</taxon>
        <taxon>Lythraceae</taxon>
        <taxon>Punica</taxon>
    </lineage>
</organism>
<dbReference type="SUPFAM" id="SSF52129">
    <property type="entry name" value="Caspase-like"/>
    <property type="match status" value="1"/>
</dbReference>
<dbReference type="RefSeq" id="XP_031390916.1">
    <property type="nucleotide sequence ID" value="XM_031535056.1"/>
</dbReference>
<dbReference type="Gene3D" id="3.40.50.12660">
    <property type="match status" value="1"/>
</dbReference>
<dbReference type="GeneID" id="116203365"/>
<dbReference type="InterPro" id="IPR027408">
    <property type="entry name" value="PNPase/RNase_PH_dom_sf"/>
</dbReference>
<dbReference type="Proteomes" id="UP000515151">
    <property type="component" value="Chromosome 4"/>
</dbReference>
<dbReference type="GO" id="GO:0009570">
    <property type="term" value="C:chloroplast stroma"/>
    <property type="evidence" value="ECO:0007669"/>
    <property type="project" value="TreeGrafter"/>
</dbReference>
<reference evidence="4 5" key="2">
    <citation type="submission" date="2025-04" db="UniProtKB">
        <authorList>
            <consortium name="RefSeq"/>
        </authorList>
    </citation>
    <scope>IDENTIFICATION</scope>
    <source>
        <tissue evidence="4 5">Leaf</tissue>
    </source>
</reference>
<dbReference type="RefSeq" id="XP_031390914.1">
    <property type="nucleotide sequence ID" value="XM_031535054.1"/>
</dbReference>
<proteinExistence type="predicted"/>
<dbReference type="PANTHER" id="PTHR11252">
    <property type="entry name" value="POLYRIBONUCLEOTIDE NUCLEOTIDYLTRANSFERASE"/>
    <property type="match status" value="1"/>
</dbReference>
<evidence type="ECO:0000313" key="6">
    <source>
        <dbReference type="RefSeq" id="XP_031390915.1"/>
    </source>
</evidence>
<dbReference type="Gene3D" id="3.30.230.70">
    <property type="entry name" value="GHMP Kinase, N-terminal domain"/>
    <property type="match status" value="2"/>
</dbReference>
<dbReference type="RefSeq" id="XP_031390917.1">
    <property type="nucleotide sequence ID" value="XM_031535057.1"/>
</dbReference>
<dbReference type="Pfam" id="PF00656">
    <property type="entry name" value="Peptidase_C14"/>
    <property type="match status" value="1"/>
</dbReference>
<dbReference type="GO" id="GO:0005739">
    <property type="term" value="C:mitochondrion"/>
    <property type="evidence" value="ECO:0007669"/>
    <property type="project" value="TreeGrafter"/>
</dbReference>
<dbReference type="RefSeq" id="XP_031390913.1">
    <property type="nucleotide sequence ID" value="XM_031535053.1"/>
</dbReference>
<dbReference type="SUPFAM" id="SSF55666">
    <property type="entry name" value="Ribonuclease PH domain 2-like"/>
    <property type="match status" value="1"/>
</dbReference>
<dbReference type="GO" id="GO:0006508">
    <property type="term" value="P:proteolysis"/>
    <property type="evidence" value="ECO:0007669"/>
    <property type="project" value="InterPro"/>
</dbReference>
<evidence type="ECO:0000256" key="1">
    <source>
        <dbReference type="SAM" id="MobiDB-lite"/>
    </source>
</evidence>
<feature type="domain" description="Peptidase C14 caspase" evidence="2">
    <location>
        <begin position="207"/>
        <end position="338"/>
    </location>
</feature>
<evidence type="ECO:0000259" key="2">
    <source>
        <dbReference type="Pfam" id="PF00656"/>
    </source>
</evidence>
<dbReference type="GO" id="GO:0005829">
    <property type="term" value="C:cytosol"/>
    <property type="evidence" value="ECO:0007669"/>
    <property type="project" value="TreeGrafter"/>
</dbReference>
<dbReference type="InterPro" id="IPR012162">
    <property type="entry name" value="PNPase"/>
</dbReference>
<protein>
    <submittedName>
        <fullName evidence="4 5">Polyribonucleotide nucleotidyltransferase-like isoform X1</fullName>
    </submittedName>
</protein>
<dbReference type="RefSeq" id="XP_031390918.1">
    <property type="nucleotide sequence ID" value="XM_031535058.1"/>
</dbReference>
<evidence type="ECO:0000313" key="4">
    <source>
        <dbReference type="RefSeq" id="XP_031390913.1"/>
    </source>
</evidence>
<dbReference type="GO" id="GO:0000965">
    <property type="term" value="P:mitochondrial RNA 3'-end processing"/>
    <property type="evidence" value="ECO:0007669"/>
    <property type="project" value="TreeGrafter"/>
</dbReference>
<dbReference type="PANTHER" id="PTHR11252:SF16">
    <property type="entry name" value="POLYRIBONUCLEOTIDE NUCLEOTIDYLTRANSFERASE 2, MITOCHONDRIAL"/>
    <property type="match status" value="1"/>
</dbReference>
<dbReference type="GO" id="GO:0004197">
    <property type="term" value="F:cysteine-type endopeptidase activity"/>
    <property type="evidence" value="ECO:0007669"/>
    <property type="project" value="InterPro"/>
</dbReference>
<gene>
    <name evidence="4 5 6 7 8 9 10" type="primary">LOC116203365</name>
</gene>
<accession>A0A6P8D8R6</accession>